<feature type="domain" description="Diphosphomevalonate decarboxylase-like N-terminal" evidence="9">
    <location>
        <begin position="42"/>
        <end position="196"/>
    </location>
</feature>
<organism evidence="10">
    <name type="scientific">Flexilinea flocculi</name>
    <dbReference type="NCBI Taxonomy" id="1678840"/>
    <lineage>
        <taxon>Bacteria</taxon>
        <taxon>Bacillati</taxon>
        <taxon>Chloroflexota</taxon>
        <taxon>Anaerolineae</taxon>
        <taxon>Anaerolineales</taxon>
        <taxon>Anaerolineaceae</taxon>
        <taxon>Flexilinea</taxon>
    </lineage>
</organism>
<dbReference type="STRING" id="1678840.ATC1_12533"/>
<dbReference type="GO" id="GO:0019287">
    <property type="term" value="P:isopentenyl diphosphate biosynthetic process, mevalonate pathway"/>
    <property type="evidence" value="ECO:0007669"/>
    <property type="project" value="InterPro"/>
</dbReference>
<keyword evidence="4" id="KW-0547">Nucleotide-binding</keyword>
<comment type="similarity">
    <text evidence="1">Belongs to the diphosphomevalonate decarboxylase family.</text>
</comment>
<evidence type="ECO:0000256" key="5">
    <source>
        <dbReference type="ARBA" id="ARBA00022840"/>
    </source>
</evidence>
<dbReference type="PANTHER" id="PTHR10977:SF3">
    <property type="entry name" value="DIPHOSPHOMEVALONATE DECARBOXYLASE"/>
    <property type="match status" value="1"/>
</dbReference>
<dbReference type="Gene3D" id="3.30.70.890">
    <property type="entry name" value="GHMP kinase, C-terminal domain"/>
    <property type="match status" value="1"/>
</dbReference>
<evidence type="ECO:0000256" key="1">
    <source>
        <dbReference type="ARBA" id="ARBA00008831"/>
    </source>
</evidence>
<dbReference type="InterPro" id="IPR036554">
    <property type="entry name" value="GHMP_kinase_C_sf"/>
</dbReference>
<dbReference type="SUPFAM" id="SSF54211">
    <property type="entry name" value="Ribosomal protein S5 domain 2-like"/>
    <property type="match status" value="1"/>
</dbReference>
<keyword evidence="5" id="KW-0067">ATP-binding</keyword>
<keyword evidence="11" id="KW-1185">Reference proteome</keyword>
<dbReference type="Pfam" id="PF22700">
    <property type="entry name" value="MVD-like_N"/>
    <property type="match status" value="1"/>
</dbReference>
<reference evidence="10" key="1">
    <citation type="journal article" date="2015" name="Genome Announc.">
        <title>Draft Genome Sequence of Anaerolineae Strain TC1, a Novel Isolate from a Methanogenic Wastewater Treatment System.</title>
        <authorList>
            <person name="Matsuura N."/>
            <person name="Tourlousse D.M."/>
            <person name="Sun L."/>
            <person name="Toyonaga M."/>
            <person name="Kuroda K."/>
            <person name="Ohashi A."/>
            <person name="Cruz R."/>
            <person name="Yamaguchi T."/>
            <person name="Sekiguchi Y."/>
        </authorList>
    </citation>
    <scope>NUCLEOTIDE SEQUENCE [LARGE SCALE GENOMIC DNA]</scope>
    <source>
        <strain evidence="10">TC1</strain>
    </source>
</reference>
<evidence type="ECO:0000259" key="9">
    <source>
        <dbReference type="Pfam" id="PF22700"/>
    </source>
</evidence>
<dbReference type="PIRSF" id="PIRSF015950">
    <property type="entry name" value="Mev_P_decrbx"/>
    <property type="match status" value="1"/>
</dbReference>
<keyword evidence="3" id="KW-0444">Lipid biosynthesis</keyword>
<evidence type="ECO:0000256" key="7">
    <source>
        <dbReference type="ARBA" id="ARBA00023239"/>
    </source>
</evidence>
<evidence type="ECO:0000313" key="11">
    <source>
        <dbReference type="Proteomes" id="UP000053370"/>
    </source>
</evidence>
<dbReference type="AlphaFoldDB" id="A0A0K8PBF8"/>
<evidence type="ECO:0000256" key="6">
    <source>
        <dbReference type="ARBA" id="ARBA00023098"/>
    </source>
</evidence>
<dbReference type="PANTHER" id="PTHR10977">
    <property type="entry name" value="DIPHOSPHOMEVALONATE DECARBOXYLASE"/>
    <property type="match status" value="1"/>
</dbReference>
<dbReference type="EC" id="4.1.1.33" evidence="2"/>
<evidence type="ECO:0000256" key="4">
    <source>
        <dbReference type="ARBA" id="ARBA00022741"/>
    </source>
</evidence>
<dbReference type="OrthoDB" id="5498344at2"/>
<dbReference type="InterPro" id="IPR029765">
    <property type="entry name" value="Mev_diP_decarb"/>
</dbReference>
<dbReference type="GO" id="GO:0004163">
    <property type="term" value="F:diphosphomevalonate decarboxylase activity"/>
    <property type="evidence" value="ECO:0007669"/>
    <property type="project" value="UniProtKB-EC"/>
</dbReference>
<dbReference type="InterPro" id="IPR041431">
    <property type="entry name" value="Mvd1_C"/>
</dbReference>
<dbReference type="Proteomes" id="UP000053370">
    <property type="component" value="Unassembled WGS sequence"/>
</dbReference>
<dbReference type="EMBL" id="DF968180">
    <property type="protein sequence ID" value="GAP39993.1"/>
    <property type="molecule type" value="Genomic_DNA"/>
</dbReference>
<dbReference type="InterPro" id="IPR053859">
    <property type="entry name" value="MVD-like_N"/>
</dbReference>
<name>A0A0K8PBF8_9CHLR</name>
<sequence>MVFPTFKMLIAVKEHSAQVHGKLKENQQNEVSMAVRTAAAIAHPNIAFIKYWGNKDDLLRLPMNGSISMNLGTLYTKTVVSFRDELHCDTLKINDKEINGEALTRVAKFLDIIRSMSAEPRFASVESVNNFPIGAGIASSASAFAALALAGSAAAGMELSEAECSRLARRGSGSACRSVPGGYSEWLAGDDDQSSLSISIAAEDYWDLIDLIVVVSESHKKVGSTAGHRMAVTSPYQQMRVESAPERLLECRNAILQRDFNRLAEVSEKDSTMMHAVMMTQNPPLFYWEPLSLDIIKTIMDWRKDGFPCFATLDAGPNVHIICPASVSAALQQRLDKIPGVKEIIRSNIGGAAVLV</sequence>
<keyword evidence="6" id="KW-0443">Lipid metabolism</keyword>
<protein>
    <recommendedName>
        <fullName evidence="2">diphosphomevalonate decarboxylase</fullName>
        <ecNumber evidence="2">4.1.1.33</ecNumber>
    </recommendedName>
</protein>
<dbReference type="FunFam" id="3.30.230.10:FF:000072">
    <property type="entry name" value="Diphosphomevalonate decarboxylase"/>
    <property type="match status" value="1"/>
</dbReference>
<dbReference type="GO" id="GO:0005524">
    <property type="term" value="F:ATP binding"/>
    <property type="evidence" value="ECO:0007669"/>
    <property type="project" value="UniProtKB-KW"/>
</dbReference>
<evidence type="ECO:0000256" key="3">
    <source>
        <dbReference type="ARBA" id="ARBA00022516"/>
    </source>
</evidence>
<gene>
    <name evidence="10" type="ORF">ATC1_12533</name>
</gene>
<proteinExistence type="inferred from homology"/>
<keyword evidence="7" id="KW-0456">Lyase</keyword>
<evidence type="ECO:0000259" key="8">
    <source>
        <dbReference type="Pfam" id="PF18376"/>
    </source>
</evidence>
<dbReference type="GO" id="GO:0005829">
    <property type="term" value="C:cytosol"/>
    <property type="evidence" value="ECO:0007669"/>
    <property type="project" value="InterPro"/>
</dbReference>
<accession>A0A0K8PBF8</accession>
<dbReference type="InterPro" id="IPR014721">
    <property type="entry name" value="Ribsml_uS5_D2-typ_fold_subgr"/>
</dbReference>
<dbReference type="NCBIfam" id="TIGR01240">
    <property type="entry name" value="mevDPdecarb"/>
    <property type="match status" value="1"/>
</dbReference>
<dbReference type="InterPro" id="IPR020568">
    <property type="entry name" value="Ribosomal_Su5_D2-typ_SF"/>
</dbReference>
<evidence type="ECO:0000313" key="10">
    <source>
        <dbReference type="EMBL" id="GAP39993.1"/>
    </source>
</evidence>
<dbReference type="InterPro" id="IPR005935">
    <property type="entry name" value="Mev_decarb"/>
</dbReference>
<dbReference type="SUPFAM" id="SSF55060">
    <property type="entry name" value="GHMP Kinase, C-terminal domain"/>
    <property type="match status" value="1"/>
</dbReference>
<dbReference type="Gene3D" id="3.30.230.10">
    <property type="match status" value="1"/>
</dbReference>
<evidence type="ECO:0000256" key="2">
    <source>
        <dbReference type="ARBA" id="ARBA00012296"/>
    </source>
</evidence>
<feature type="domain" description="Mvd1 C-terminal" evidence="8">
    <location>
        <begin position="211"/>
        <end position="338"/>
    </location>
</feature>
<dbReference type="PATRIC" id="fig|1678840.3.peg.1139"/>
<dbReference type="Pfam" id="PF18376">
    <property type="entry name" value="MDD_C"/>
    <property type="match status" value="1"/>
</dbReference>